<dbReference type="HAMAP" id="MF_00067">
    <property type="entry name" value="GmhA"/>
    <property type="match status" value="1"/>
</dbReference>
<feature type="binding site" evidence="9">
    <location>
        <position position="68"/>
    </location>
    <ligand>
        <name>substrate</name>
    </ligand>
</feature>
<comment type="function">
    <text evidence="9">Catalyzes the isomerization of sedoheptulose 7-phosphate in D-glycero-D-manno-heptose 7-phosphate.</text>
</comment>
<dbReference type="EMBL" id="CP102294">
    <property type="protein sequence ID" value="UWN57915.1"/>
    <property type="molecule type" value="Genomic_DNA"/>
</dbReference>
<evidence type="ECO:0000256" key="9">
    <source>
        <dbReference type="HAMAP-Rule" id="MF_00067"/>
    </source>
</evidence>
<comment type="cofactor">
    <cofactor evidence="9">
        <name>Zn(2+)</name>
        <dbReference type="ChEBI" id="CHEBI:29105"/>
    </cofactor>
    <text evidence="9">Binds 1 zinc ion per subunit.</text>
</comment>
<feature type="binding site" evidence="9">
    <location>
        <position position="183"/>
    </location>
    <ligand>
        <name>Zn(2+)</name>
        <dbReference type="ChEBI" id="CHEBI:29105"/>
    </ligand>
</feature>
<feature type="binding site" evidence="9">
    <location>
        <position position="68"/>
    </location>
    <ligand>
        <name>Zn(2+)</name>
        <dbReference type="ChEBI" id="CHEBI:29105"/>
    </ligand>
</feature>
<proteinExistence type="inferred from homology"/>
<gene>
    <name evidence="9" type="primary">gmhA</name>
    <name evidence="11" type="ORF">NQ491_03810</name>
</gene>
<comment type="catalytic activity">
    <reaction evidence="1 9">
        <text>2 D-sedoheptulose 7-phosphate = D-glycero-alpha-D-manno-heptose 7-phosphate + D-glycero-beta-D-manno-heptose 7-phosphate</text>
        <dbReference type="Rhea" id="RHEA:27489"/>
        <dbReference type="ChEBI" id="CHEBI:57483"/>
        <dbReference type="ChEBI" id="CHEBI:60203"/>
        <dbReference type="ChEBI" id="CHEBI:60204"/>
        <dbReference type="EC" id="5.3.1.28"/>
    </reaction>
</comment>
<dbReference type="InterPro" id="IPR035461">
    <property type="entry name" value="GmhA/DiaA"/>
</dbReference>
<dbReference type="SUPFAM" id="SSF53697">
    <property type="entry name" value="SIS domain"/>
    <property type="match status" value="1"/>
</dbReference>
<dbReference type="PANTHER" id="PTHR30390:SF7">
    <property type="entry name" value="PHOSPHOHEPTOSE ISOMERASE"/>
    <property type="match status" value="1"/>
</dbReference>
<keyword evidence="7 9" id="KW-0413">Isomerase</keyword>
<keyword evidence="8 9" id="KW-0119">Carbohydrate metabolism</keyword>
<dbReference type="CDD" id="cd05006">
    <property type="entry name" value="SIS_GmhA"/>
    <property type="match status" value="1"/>
</dbReference>
<dbReference type="Proteomes" id="UP001059295">
    <property type="component" value="Chromosome"/>
</dbReference>
<feature type="binding site" evidence="9">
    <location>
        <position position="64"/>
    </location>
    <ligand>
        <name>Zn(2+)</name>
        <dbReference type="ChEBI" id="CHEBI:29105"/>
    </ligand>
</feature>
<feature type="binding site" evidence="9">
    <location>
        <begin position="122"/>
        <end position="124"/>
    </location>
    <ligand>
        <name>substrate</name>
    </ligand>
</feature>
<feature type="binding site" evidence="9">
    <location>
        <position position="175"/>
    </location>
    <ligand>
        <name>Zn(2+)</name>
        <dbReference type="ChEBI" id="CHEBI:29105"/>
    </ligand>
</feature>
<dbReference type="PANTHER" id="PTHR30390">
    <property type="entry name" value="SEDOHEPTULOSE 7-PHOSPHATE ISOMERASE / DNAA INITIATOR-ASSOCIATING FACTOR FOR REPLICATION INITIATION"/>
    <property type="match status" value="1"/>
</dbReference>
<keyword evidence="6 9" id="KW-0862">Zinc</keyword>
<evidence type="ECO:0000256" key="6">
    <source>
        <dbReference type="ARBA" id="ARBA00022833"/>
    </source>
</evidence>
<evidence type="ECO:0000256" key="2">
    <source>
        <dbReference type="ARBA" id="ARBA00004496"/>
    </source>
</evidence>
<protein>
    <recommendedName>
        <fullName evidence="9">Phosphoheptose isomerase</fullName>
        <ecNumber evidence="9">5.3.1.28</ecNumber>
    </recommendedName>
    <alternativeName>
        <fullName evidence="9">Sedoheptulose 7-phosphate isomerase</fullName>
    </alternativeName>
</protein>
<evidence type="ECO:0000256" key="3">
    <source>
        <dbReference type="ARBA" id="ARBA00009894"/>
    </source>
</evidence>
<comment type="pathway">
    <text evidence="9">Carbohydrate biosynthesis; D-glycero-D-manno-heptose 7-phosphate biosynthesis; D-glycero-alpha-D-manno-heptose 7-phosphate and D-glycero-beta-D-manno-heptose 7-phosphate from sedoheptulose 7-phosphate: step 1/1.</text>
</comment>
<evidence type="ECO:0000256" key="8">
    <source>
        <dbReference type="ARBA" id="ARBA00023277"/>
    </source>
</evidence>
<dbReference type="InterPro" id="IPR046348">
    <property type="entry name" value="SIS_dom_sf"/>
</dbReference>
<feature type="binding site" evidence="9">
    <location>
        <position position="127"/>
    </location>
    <ligand>
        <name>substrate</name>
    </ligand>
</feature>
<evidence type="ECO:0000256" key="4">
    <source>
        <dbReference type="ARBA" id="ARBA00022490"/>
    </source>
</evidence>
<keyword evidence="5 9" id="KW-0479">Metal-binding</keyword>
<dbReference type="Pfam" id="PF13580">
    <property type="entry name" value="SIS_2"/>
    <property type="match status" value="1"/>
</dbReference>
<evidence type="ECO:0000313" key="12">
    <source>
        <dbReference type="Proteomes" id="UP001059295"/>
    </source>
</evidence>
<feature type="binding site" evidence="9">
    <location>
        <begin position="96"/>
        <end position="97"/>
    </location>
    <ligand>
        <name>substrate</name>
    </ligand>
</feature>
<sequence length="202" mass="21920">MNRAMEDIISKSLKQAQDVLQAFVSNPDTVSRMRQAVDMLAAALENGNKILSCGNGGSLCDAAHFAEELTGRFRRDRRPLPAMAINDAAYMTCVGNDFSFDQIFARWVEAFGRPGDVLLAISTSGNSGNVVMAVEKAREAGMKVLALTREGTNKLSEMADVAICAPTAPYSDRIQEIHIKVIHILIEALEAAVIYKDGTGER</sequence>
<evidence type="ECO:0000313" key="11">
    <source>
        <dbReference type="EMBL" id="UWN57915.1"/>
    </source>
</evidence>
<feature type="domain" description="SIS" evidence="10">
    <location>
        <begin position="40"/>
        <end position="199"/>
    </location>
</feature>
<evidence type="ECO:0000256" key="1">
    <source>
        <dbReference type="ARBA" id="ARBA00000348"/>
    </source>
</evidence>
<dbReference type="InterPro" id="IPR004515">
    <property type="entry name" value="Phosphoheptose_Isoase"/>
</dbReference>
<evidence type="ECO:0000256" key="7">
    <source>
        <dbReference type="ARBA" id="ARBA00023235"/>
    </source>
</evidence>
<dbReference type="Gene3D" id="3.40.50.10490">
    <property type="entry name" value="Glucose-6-phosphate isomerase like protein, domain 1"/>
    <property type="match status" value="1"/>
</dbReference>
<reference evidence="11" key="1">
    <citation type="journal article" date="2022" name="Cell">
        <title>Design, construction, and in vivo augmentation of a complex gut microbiome.</title>
        <authorList>
            <person name="Cheng A.G."/>
            <person name="Ho P.Y."/>
            <person name="Aranda-Diaz A."/>
            <person name="Jain S."/>
            <person name="Yu F.B."/>
            <person name="Meng X."/>
            <person name="Wang M."/>
            <person name="Iakiviak M."/>
            <person name="Nagashima K."/>
            <person name="Zhao A."/>
            <person name="Murugkar P."/>
            <person name="Patil A."/>
            <person name="Atabakhsh K."/>
            <person name="Weakley A."/>
            <person name="Yan J."/>
            <person name="Brumbaugh A.R."/>
            <person name="Higginbottom S."/>
            <person name="Dimas A."/>
            <person name="Shiver A.L."/>
            <person name="Deutschbauer A."/>
            <person name="Neff N."/>
            <person name="Sonnenburg J.L."/>
            <person name="Huang K.C."/>
            <person name="Fischbach M.A."/>
        </authorList>
    </citation>
    <scope>NUCLEOTIDE SEQUENCE</scope>
    <source>
        <strain evidence="11">AP11</strain>
    </source>
</reference>
<feature type="binding site" evidence="9">
    <location>
        <begin position="55"/>
        <end position="57"/>
    </location>
    <ligand>
        <name>substrate</name>
    </ligand>
</feature>
<keyword evidence="4 9" id="KW-0963">Cytoplasm</keyword>
<keyword evidence="12" id="KW-1185">Reference proteome</keyword>
<feature type="binding site" evidence="9">
    <location>
        <position position="175"/>
    </location>
    <ligand>
        <name>substrate</name>
    </ligand>
</feature>
<dbReference type="InterPro" id="IPR001347">
    <property type="entry name" value="SIS_dom"/>
</dbReference>
<comment type="miscellaneous">
    <text evidence="9">The reaction produces a racemic mixture of D-glycero-alpha-D-manno-heptose 7-phosphate and D-glycero-beta-D-manno-heptose 7-phosphate.</text>
</comment>
<dbReference type="EC" id="5.3.1.28" evidence="9"/>
<comment type="similarity">
    <text evidence="3 9">Belongs to the SIS family. GmhA subfamily.</text>
</comment>
<comment type="subcellular location">
    <subcellularLocation>
        <location evidence="2 9">Cytoplasm</location>
    </subcellularLocation>
</comment>
<evidence type="ECO:0000259" key="10">
    <source>
        <dbReference type="PROSITE" id="PS51464"/>
    </source>
</evidence>
<accession>A0ABY5V109</accession>
<organism evidence="11 12">
    <name type="scientific">Alistipes ihumii AP11</name>
    <dbReference type="NCBI Taxonomy" id="1211813"/>
    <lineage>
        <taxon>Bacteria</taxon>
        <taxon>Pseudomonadati</taxon>
        <taxon>Bacteroidota</taxon>
        <taxon>Bacteroidia</taxon>
        <taxon>Bacteroidales</taxon>
        <taxon>Rikenellaceae</taxon>
        <taxon>Alistipes</taxon>
    </lineage>
</organism>
<name>A0ABY5V109_9BACT</name>
<dbReference type="InterPro" id="IPR050099">
    <property type="entry name" value="SIS_GmhA/DiaA_subfam"/>
</dbReference>
<dbReference type="PROSITE" id="PS51464">
    <property type="entry name" value="SIS"/>
    <property type="match status" value="1"/>
</dbReference>
<evidence type="ECO:0000256" key="5">
    <source>
        <dbReference type="ARBA" id="ARBA00022723"/>
    </source>
</evidence>